<organism evidence="8 9">
    <name type="scientific">Candidatus Polarisedimenticola svalbardensis</name>
    <dbReference type="NCBI Taxonomy" id="2886004"/>
    <lineage>
        <taxon>Bacteria</taxon>
        <taxon>Pseudomonadati</taxon>
        <taxon>Acidobacteriota</taxon>
        <taxon>Candidatus Polarisedimenticolia</taxon>
        <taxon>Candidatus Polarisedimenticolales</taxon>
        <taxon>Candidatus Polarisedimenticolaceae</taxon>
        <taxon>Candidatus Polarisedimenticola</taxon>
    </lineage>
</organism>
<dbReference type="PANTHER" id="PTHR33231:SF1">
    <property type="entry name" value="30S RIBOSOMAL PROTEIN"/>
    <property type="match status" value="1"/>
</dbReference>
<dbReference type="HAMAP" id="MF_00839">
    <property type="entry name" value="HPF"/>
    <property type="match status" value="1"/>
</dbReference>
<proteinExistence type="inferred from homology"/>
<feature type="coiled-coil region" evidence="5">
    <location>
        <begin position="71"/>
        <end position="98"/>
    </location>
</feature>
<dbReference type="SUPFAM" id="SSF69754">
    <property type="entry name" value="Ribosome binding protein Y (YfiA homologue)"/>
    <property type="match status" value="1"/>
</dbReference>
<evidence type="ECO:0000256" key="1">
    <source>
        <dbReference type="ARBA" id="ARBA00022845"/>
    </source>
</evidence>
<dbReference type="GO" id="GO:0022627">
    <property type="term" value="C:cytosolic small ribosomal subunit"/>
    <property type="evidence" value="ECO:0007669"/>
    <property type="project" value="TreeGrafter"/>
</dbReference>
<dbReference type="Gene3D" id="3.30.505.50">
    <property type="entry name" value="Sigma 54 modulation/S30EA ribosomal protein, C-terminal domain"/>
    <property type="match status" value="1"/>
</dbReference>
<keyword evidence="1 4" id="KW-0810">Translation regulation</keyword>
<feature type="compositionally biased region" description="Polar residues" evidence="6">
    <location>
        <begin position="112"/>
        <end position="124"/>
    </location>
</feature>
<dbReference type="InterPro" id="IPR036567">
    <property type="entry name" value="RHF-like"/>
</dbReference>
<reference evidence="8 9" key="1">
    <citation type="submission" date="2020-08" db="EMBL/GenBank/DDBJ databases">
        <title>Acidobacteriota in marine sediments use diverse sulfur dissimilation pathways.</title>
        <authorList>
            <person name="Wasmund K."/>
        </authorList>
    </citation>
    <scope>NUCLEOTIDE SEQUENCE [LARGE SCALE GENOMIC DNA]</scope>
    <source>
        <strain evidence="8">MAG AM4</strain>
    </source>
</reference>
<accession>A0A8J6XQL9</accession>
<evidence type="ECO:0000256" key="5">
    <source>
        <dbReference type="SAM" id="Coils"/>
    </source>
</evidence>
<feature type="region of interest" description="Disordered" evidence="6">
    <location>
        <begin position="110"/>
        <end position="131"/>
    </location>
</feature>
<comment type="subunit">
    <text evidence="4">Interacts with 100S ribosomes.</text>
</comment>
<evidence type="ECO:0000256" key="3">
    <source>
        <dbReference type="ARBA" id="ARBA00041148"/>
    </source>
</evidence>
<name>A0A8J6XQL9_9BACT</name>
<comment type="similarity">
    <text evidence="4">Belongs to the HPF/YfiA ribosome-associated protein family. Long HPF subfamily.</text>
</comment>
<dbReference type="NCBIfam" id="TIGR00741">
    <property type="entry name" value="yfiA"/>
    <property type="match status" value="1"/>
</dbReference>
<dbReference type="Pfam" id="PF16321">
    <property type="entry name" value="Ribosom_S30AE_C"/>
    <property type="match status" value="1"/>
</dbReference>
<feature type="domain" description="Sigma 54 modulation/S30EA ribosomal protein C-terminal" evidence="7">
    <location>
        <begin position="130"/>
        <end position="184"/>
    </location>
</feature>
<dbReference type="InterPro" id="IPR003489">
    <property type="entry name" value="RHF/RaiA"/>
</dbReference>
<evidence type="ECO:0000259" key="7">
    <source>
        <dbReference type="Pfam" id="PF16321"/>
    </source>
</evidence>
<sequence>MKLDITGRHITVSDGLREHTEERLEKIDKLFDEAIDAHVVLFVEKHRHVAEIQIKSRAGVFSGQESTGDLYISINEAVEKIEKQIRRFKDKRTDRRRREGTTAAEAVAVFTSENQPEGSASGQDQAGDDTGRIVHSDRFRKKPLSPEDAVMVLVNSGEDILVYRDAETDRFNVVHRLPDGNFGVVDPEF</sequence>
<dbReference type="GO" id="GO:0045900">
    <property type="term" value="P:negative regulation of translational elongation"/>
    <property type="evidence" value="ECO:0007669"/>
    <property type="project" value="TreeGrafter"/>
</dbReference>
<comment type="subunit">
    <text evidence="2">Associates exclusively with 100S ribosomes, which are dimers of 70S ribosomes.</text>
</comment>
<evidence type="ECO:0000256" key="6">
    <source>
        <dbReference type="SAM" id="MobiDB-lite"/>
    </source>
</evidence>
<dbReference type="CDD" id="cd00552">
    <property type="entry name" value="RaiA"/>
    <property type="match status" value="1"/>
</dbReference>
<dbReference type="InterPro" id="IPR032528">
    <property type="entry name" value="Ribosom_S30AE_C"/>
</dbReference>
<dbReference type="InterPro" id="IPR038416">
    <property type="entry name" value="Ribosom_S30AE_C_sf"/>
</dbReference>
<keyword evidence="5" id="KW-0175">Coiled coil</keyword>
<dbReference type="InterPro" id="IPR050574">
    <property type="entry name" value="HPF/YfiA_ribosome-assoc"/>
</dbReference>
<protein>
    <recommendedName>
        <fullName evidence="3 4">Ribosome hibernation promoting factor</fullName>
        <shortName evidence="4">HPF</shortName>
    </recommendedName>
</protein>
<evidence type="ECO:0000256" key="4">
    <source>
        <dbReference type="HAMAP-Rule" id="MF_00839"/>
    </source>
</evidence>
<dbReference type="InterPro" id="IPR034694">
    <property type="entry name" value="HPF_long/plastid"/>
</dbReference>
<comment type="function">
    <text evidence="4">Required for dimerization of active 70S ribosomes into 100S ribosomes in stationary phase; 100S ribosomes are translationally inactive and sometimes present during exponential growth.</text>
</comment>
<dbReference type="Proteomes" id="UP000648239">
    <property type="component" value="Unassembled WGS sequence"/>
</dbReference>
<evidence type="ECO:0000256" key="2">
    <source>
        <dbReference type="ARBA" id="ARBA00038695"/>
    </source>
</evidence>
<gene>
    <name evidence="8" type="primary">raiA</name>
    <name evidence="4" type="synonym">hpf</name>
    <name evidence="8" type="ORF">IFK94_01180</name>
</gene>
<comment type="caution">
    <text evidence="8">The sequence shown here is derived from an EMBL/GenBank/DDBJ whole genome shotgun (WGS) entry which is preliminary data.</text>
</comment>
<evidence type="ECO:0000313" key="9">
    <source>
        <dbReference type="Proteomes" id="UP000648239"/>
    </source>
</evidence>
<dbReference type="GO" id="GO:0043024">
    <property type="term" value="F:ribosomal small subunit binding"/>
    <property type="evidence" value="ECO:0007669"/>
    <property type="project" value="TreeGrafter"/>
</dbReference>
<dbReference type="AlphaFoldDB" id="A0A8J6XQL9"/>
<dbReference type="Pfam" id="PF02482">
    <property type="entry name" value="Ribosomal_S30AE"/>
    <property type="match status" value="1"/>
</dbReference>
<keyword evidence="4" id="KW-0963">Cytoplasm</keyword>
<dbReference type="PANTHER" id="PTHR33231">
    <property type="entry name" value="30S RIBOSOMAL PROTEIN"/>
    <property type="match status" value="1"/>
</dbReference>
<dbReference type="EMBL" id="JACXWD010000002">
    <property type="protein sequence ID" value="MBD3866712.1"/>
    <property type="molecule type" value="Genomic_DNA"/>
</dbReference>
<evidence type="ECO:0000313" key="8">
    <source>
        <dbReference type="EMBL" id="MBD3866712.1"/>
    </source>
</evidence>
<dbReference type="Gene3D" id="3.30.160.100">
    <property type="entry name" value="Ribosome hibernation promotion factor-like"/>
    <property type="match status" value="1"/>
</dbReference>
<comment type="subcellular location">
    <subcellularLocation>
        <location evidence="4">Cytoplasm</location>
    </subcellularLocation>
</comment>